<proteinExistence type="inferred from homology"/>
<dbReference type="GO" id="GO:0008745">
    <property type="term" value="F:N-acetylmuramoyl-L-alanine amidase activity"/>
    <property type="evidence" value="ECO:0007669"/>
    <property type="project" value="InterPro"/>
</dbReference>
<feature type="compositionally biased region" description="Low complexity" evidence="2">
    <location>
        <begin position="225"/>
        <end position="260"/>
    </location>
</feature>
<organism evidence="4 5">
    <name type="scientific">Sanguibacter suaedae</name>
    <dbReference type="NCBI Taxonomy" id="2795737"/>
    <lineage>
        <taxon>Bacteria</taxon>
        <taxon>Bacillati</taxon>
        <taxon>Actinomycetota</taxon>
        <taxon>Actinomycetes</taxon>
        <taxon>Micrococcales</taxon>
        <taxon>Sanguibacteraceae</taxon>
        <taxon>Sanguibacter</taxon>
    </lineage>
</organism>
<accession>A0A934MDG4</accession>
<dbReference type="PANTHER" id="PTHR11022:SF41">
    <property type="entry name" value="PEPTIDOGLYCAN-RECOGNITION PROTEIN LC-RELATED"/>
    <property type="match status" value="1"/>
</dbReference>
<reference evidence="4" key="1">
    <citation type="submission" date="2020-12" db="EMBL/GenBank/DDBJ databases">
        <title>Sanguibacter suaedae sp. nov., isolated from Suaeda aralocaspica.</title>
        <authorList>
            <person name="Ma Q."/>
        </authorList>
    </citation>
    <scope>NUCLEOTIDE SEQUENCE</scope>
    <source>
        <strain evidence="4">YZGR15</strain>
    </source>
</reference>
<name>A0A934MDG4_9MICO</name>
<feature type="compositionally biased region" description="Low complexity" evidence="2">
    <location>
        <begin position="199"/>
        <end position="219"/>
    </location>
</feature>
<dbReference type="InterPro" id="IPR015510">
    <property type="entry name" value="PGRP"/>
</dbReference>
<evidence type="ECO:0000256" key="1">
    <source>
        <dbReference type="ARBA" id="ARBA00007553"/>
    </source>
</evidence>
<dbReference type="InterPro" id="IPR002502">
    <property type="entry name" value="Amidase_domain"/>
</dbReference>
<dbReference type="GO" id="GO:0009253">
    <property type="term" value="P:peptidoglycan catabolic process"/>
    <property type="evidence" value="ECO:0007669"/>
    <property type="project" value="InterPro"/>
</dbReference>
<dbReference type="PANTHER" id="PTHR11022">
    <property type="entry name" value="PEPTIDOGLYCAN RECOGNITION PROTEIN"/>
    <property type="match status" value="1"/>
</dbReference>
<protein>
    <submittedName>
        <fullName evidence="4">N-acetylmuramoyl-L-alanine amidase</fullName>
    </submittedName>
</protein>
<evidence type="ECO:0000259" key="3">
    <source>
        <dbReference type="SMART" id="SM00701"/>
    </source>
</evidence>
<dbReference type="RefSeq" id="WP_198733321.1">
    <property type="nucleotide sequence ID" value="NZ_JAEINH010000004.1"/>
</dbReference>
<dbReference type="CDD" id="cd06583">
    <property type="entry name" value="PGRP"/>
    <property type="match status" value="1"/>
</dbReference>
<feature type="domain" description="Peptidoglycan recognition protein family" evidence="3">
    <location>
        <begin position="317"/>
        <end position="468"/>
    </location>
</feature>
<evidence type="ECO:0000313" key="4">
    <source>
        <dbReference type="EMBL" id="MBI9114779.1"/>
    </source>
</evidence>
<dbReference type="GO" id="GO:0008270">
    <property type="term" value="F:zinc ion binding"/>
    <property type="evidence" value="ECO:0007669"/>
    <property type="project" value="InterPro"/>
</dbReference>
<dbReference type="AlphaFoldDB" id="A0A934MDG4"/>
<dbReference type="InterPro" id="IPR006619">
    <property type="entry name" value="PGRP_domain_met/bac"/>
</dbReference>
<evidence type="ECO:0000256" key="2">
    <source>
        <dbReference type="SAM" id="MobiDB-lite"/>
    </source>
</evidence>
<dbReference type="Proteomes" id="UP000602087">
    <property type="component" value="Unassembled WGS sequence"/>
</dbReference>
<keyword evidence="5" id="KW-1185">Reference proteome</keyword>
<comment type="similarity">
    <text evidence="1">Belongs to the N-acetylmuramoyl-L-alanine amidase 2 family.</text>
</comment>
<dbReference type="SUPFAM" id="SSF55846">
    <property type="entry name" value="N-acetylmuramoyl-L-alanine amidase-like"/>
    <property type="match status" value="1"/>
</dbReference>
<dbReference type="Pfam" id="PF01510">
    <property type="entry name" value="Amidase_2"/>
    <property type="match status" value="1"/>
</dbReference>
<evidence type="ECO:0000313" key="5">
    <source>
        <dbReference type="Proteomes" id="UP000602087"/>
    </source>
</evidence>
<dbReference type="Gene3D" id="3.40.80.10">
    <property type="entry name" value="Peptidoglycan recognition protein-like"/>
    <property type="match status" value="1"/>
</dbReference>
<gene>
    <name evidence="4" type="ORF">JAV76_07105</name>
</gene>
<dbReference type="SMART" id="SM00701">
    <property type="entry name" value="PGRP"/>
    <property type="match status" value="1"/>
</dbReference>
<feature type="region of interest" description="Disordered" evidence="2">
    <location>
        <begin position="190"/>
        <end position="288"/>
    </location>
</feature>
<dbReference type="EMBL" id="JAEINH010000004">
    <property type="protein sequence ID" value="MBI9114779.1"/>
    <property type="molecule type" value="Genomic_DNA"/>
</dbReference>
<dbReference type="InterPro" id="IPR036505">
    <property type="entry name" value="Amidase/PGRP_sf"/>
</dbReference>
<sequence length="931" mass="96436">MSGFLVGLPVAAAADGTRSVAAQPAVTTDARTATTPTDVEELEVDGVDPVAKAELEQADAAVGDVTAAAEPDLDPGLEVQDPLGVLPDGTTPAALTEQLTVDPFSVMGVTWDLDPGLQDVVVQFRTFREGAWTDWGWAAPAELSVEDESGQEPPTRGATDAIFVPDSTGVQVMVSSSTGTIENVKIVLIDPGAGPEGDGASTSSGAPTPAPAPDAGADAEPTDPSPTANPDTTAPTSDATPEPGIEPTEPTAPETSPTTEAPRDTAPPSEPIAPVQPVEPEQPADARTAEMTVEPMSAALPADARALALATAVMPQPRIVTRAQWGVGAPVCSGGYSAATLAAVVHHTASSNSYTAAQVPGLLRGIYEYHTRPEAAGGRGWCDVGYNFFVDKFGTIYEGRAGGIDQPVIGVHVGGFNSRVIGVSAIGNYQDAPVSAAMAESISQIIAWKFTQHRILANANVTLVSGGGATKFPAGTSVTFNTIFAHRDSQSTACPGINLYNRLGDIRNRVAALSNQVVRESPIGSWDVVRGGNSSVRVAGWARDPDTTGAIQVEVLVDGRKAATFSADQQRADVGRHGYDAQVPAAAGKRVVCVRYLNQGGGSNVHVGCREAMVLASNPVGVIDTVSSTSSTISFSGWARDPDSTSPIRVHAYLDGRPMLAISADQPRADVQKSAPNEAGPRHGFSGSMPARAGKHTVCLYGINVGPGSNTVLGCRDVVVQNKVPIGVIDRAEPVGTDGIRVSGWMLDPDTDASISAHFFVDGRLVRGVLASEDRPDVGRIHGRGSAHGFDVVIPATAGKHEVCVFAIDSNGGGNPRIGCRTVTVTNAVPIGVIDAVSASLSREVRIHGWALDPDTSDPVRVHVYVDGIPTQGLTADRMRSDIGRIYGLGPMRGFDTSIRVDSGRRVVCAYAIDASGGRNALLGCRTVVVP</sequence>
<comment type="caution">
    <text evidence="4">The sequence shown here is derived from an EMBL/GenBank/DDBJ whole genome shotgun (WGS) entry which is preliminary data.</text>
</comment>